<sequence>MNTYKLTYLSDDIFLATALQPWFVPDRLLSAFEKSPQVREIVADVILLNGGGKRRFMTYHLVENQVELAQRGVKIDQRNLISLANQVLREFPAVIDLLPVSSEYRKSIFVD</sequence>
<protein>
    <submittedName>
        <fullName evidence="1">Uncharacterized protein</fullName>
    </submittedName>
</protein>
<accession>A0AAU9D5J5</accession>
<dbReference type="Proteomes" id="UP001321861">
    <property type="component" value="Chromosome"/>
</dbReference>
<organism evidence="1 2">
    <name type="scientific">Xylocopilactobacillus apicola</name>
    <dbReference type="NCBI Taxonomy" id="2932184"/>
    <lineage>
        <taxon>Bacteria</taxon>
        <taxon>Bacillati</taxon>
        <taxon>Bacillota</taxon>
        <taxon>Bacilli</taxon>
        <taxon>Lactobacillales</taxon>
        <taxon>Lactobacillaceae</taxon>
        <taxon>Xylocopilactobacillus</taxon>
    </lineage>
</organism>
<reference evidence="1 2" key="1">
    <citation type="journal article" date="2023" name="Microbiol. Spectr.">
        <title>Symbiosis of Carpenter Bees with Uncharacterized Lactic Acid Bacteria Showing NAD Auxotrophy.</title>
        <authorList>
            <person name="Kawasaki S."/>
            <person name="Ozawa K."/>
            <person name="Mori T."/>
            <person name="Yamamoto A."/>
            <person name="Ito M."/>
            <person name="Ohkuma M."/>
            <person name="Sakamoto M."/>
            <person name="Matsutani M."/>
        </authorList>
    </citation>
    <scope>NUCLEOTIDE SEQUENCE [LARGE SCALE GENOMIC DNA]</scope>
    <source>
        <strain evidence="1 2">XA3</strain>
    </source>
</reference>
<keyword evidence="2" id="KW-1185">Reference proteome</keyword>
<name>A0AAU9D5J5_9LACO</name>
<proteinExistence type="predicted"/>
<dbReference type="RefSeq" id="WP_317634876.1">
    <property type="nucleotide sequence ID" value="NZ_AP026802.1"/>
</dbReference>
<dbReference type="AlphaFoldDB" id="A0AAU9D5J5"/>
<dbReference type="EMBL" id="AP026802">
    <property type="protein sequence ID" value="BDR59064.1"/>
    <property type="molecule type" value="Genomic_DNA"/>
</dbReference>
<gene>
    <name evidence="1" type="ORF">XA3_15050</name>
</gene>
<dbReference type="KEGG" id="xap:XA3_15050"/>
<evidence type="ECO:0000313" key="1">
    <source>
        <dbReference type="EMBL" id="BDR59064.1"/>
    </source>
</evidence>
<evidence type="ECO:0000313" key="2">
    <source>
        <dbReference type="Proteomes" id="UP001321861"/>
    </source>
</evidence>